<name>A0A0A9ALW9_ARUDO</name>
<evidence type="ECO:0000313" key="1">
    <source>
        <dbReference type="EMBL" id="JAD49950.1"/>
    </source>
</evidence>
<proteinExistence type="predicted"/>
<dbReference type="AlphaFoldDB" id="A0A0A9ALW9"/>
<dbReference type="EMBL" id="GBRH01247945">
    <property type="protein sequence ID" value="JAD49950.1"/>
    <property type="molecule type" value="Transcribed_RNA"/>
</dbReference>
<reference evidence="1" key="1">
    <citation type="submission" date="2014-09" db="EMBL/GenBank/DDBJ databases">
        <authorList>
            <person name="Magalhaes I.L.F."/>
            <person name="Oliveira U."/>
            <person name="Santos F.R."/>
            <person name="Vidigal T.H.D.A."/>
            <person name="Brescovit A.D."/>
            <person name="Santos A.J."/>
        </authorList>
    </citation>
    <scope>NUCLEOTIDE SEQUENCE</scope>
    <source>
        <tissue evidence="1">Shoot tissue taken approximately 20 cm above the soil surface</tissue>
    </source>
</reference>
<sequence length="39" mass="4509">MPFFFLPILPSSYSTILLVLIERGATSTKSFRPLDFCYH</sequence>
<reference evidence="1" key="2">
    <citation type="journal article" date="2015" name="Data Brief">
        <title>Shoot transcriptome of the giant reed, Arundo donax.</title>
        <authorList>
            <person name="Barrero R.A."/>
            <person name="Guerrero F.D."/>
            <person name="Moolhuijzen P."/>
            <person name="Goolsby J.A."/>
            <person name="Tidwell J."/>
            <person name="Bellgard S.E."/>
            <person name="Bellgard M.I."/>
        </authorList>
    </citation>
    <scope>NUCLEOTIDE SEQUENCE</scope>
    <source>
        <tissue evidence="1">Shoot tissue taken approximately 20 cm above the soil surface</tissue>
    </source>
</reference>
<protein>
    <submittedName>
        <fullName evidence="1">Uncharacterized protein</fullName>
    </submittedName>
</protein>
<accession>A0A0A9ALW9</accession>
<organism evidence="1">
    <name type="scientific">Arundo donax</name>
    <name type="common">Giant reed</name>
    <name type="synonym">Donax arundinaceus</name>
    <dbReference type="NCBI Taxonomy" id="35708"/>
    <lineage>
        <taxon>Eukaryota</taxon>
        <taxon>Viridiplantae</taxon>
        <taxon>Streptophyta</taxon>
        <taxon>Embryophyta</taxon>
        <taxon>Tracheophyta</taxon>
        <taxon>Spermatophyta</taxon>
        <taxon>Magnoliopsida</taxon>
        <taxon>Liliopsida</taxon>
        <taxon>Poales</taxon>
        <taxon>Poaceae</taxon>
        <taxon>PACMAD clade</taxon>
        <taxon>Arundinoideae</taxon>
        <taxon>Arundineae</taxon>
        <taxon>Arundo</taxon>
    </lineage>
</organism>